<dbReference type="GO" id="GO:0016020">
    <property type="term" value="C:membrane"/>
    <property type="evidence" value="ECO:0007669"/>
    <property type="project" value="InterPro"/>
</dbReference>
<dbReference type="InterPro" id="IPR001872">
    <property type="entry name" value="Peptidase_A8"/>
</dbReference>
<evidence type="ECO:0000313" key="2">
    <source>
        <dbReference type="EMBL" id="OGC57434.1"/>
    </source>
</evidence>
<dbReference type="GO" id="GO:0004190">
    <property type="term" value="F:aspartic-type endopeptidase activity"/>
    <property type="evidence" value="ECO:0007669"/>
    <property type="project" value="InterPro"/>
</dbReference>
<dbReference type="STRING" id="1802630.A3H26_02220"/>
<keyword evidence="1" id="KW-0812">Transmembrane</keyword>
<protein>
    <submittedName>
        <fullName evidence="2">Uncharacterized protein</fullName>
    </submittedName>
</protein>
<accession>A0A1F4VJX3</accession>
<reference evidence="2 3" key="1">
    <citation type="journal article" date="2016" name="Nat. Commun.">
        <title>Thousands of microbial genomes shed light on interconnected biogeochemical processes in an aquifer system.</title>
        <authorList>
            <person name="Anantharaman K."/>
            <person name="Brown C.T."/>
            <person name="Hug L.A."/>
            <person name="Sharon I."/>
            <person name="Castelle C.J."/>
            <person name="Probst A.J."/>
            <person name="Thomas B.C."/>
            <person name="Singh A."/>
            <person name="Wilkins M.J."/>
            <person name="Karaoz U."/>
            <person name="Brodie E.L."/>
            <person name="Williams K.H."/>
            <person name="Hubbard S.S."/>
            <person name="Banfield J.F."/>
        </authorList>
    </citation>
    <scope>NUCLEOTIDE SEQUENCE [LARGE SCALE GENOMIC DNA]</scope>
</reference>
<keyword evidence="1" id="KW-1133">Transmembrane helix</keyword>
<keyword evidence="1" id="KW-0472">Membrane</keyword>
<feature type="transmembrane region" description="Helical" evidence="1">
    <location>
        <begin position="76"/>
        <end position="94"/>
    </location>
</feature>
<feature type="transmembrane region" description="Helical" evidence="1">
    <location>
        <begin position="41"/>
        <end position="64"/>
    </location>
</feature>
<dbReference type="GO" id="GO:0006508">
    <property type="term" value="P:proteolysis"/>
    <property type="evidence" value="ECO:0007669"/>
    <property type="project" value="InterPro"/>
</dbReference>
<gene>
    <name evidence="2" type="ORF">A3H26_02220</name>
</gene>
<proteinExistence type="predicted"/>
<feature type="transmembrane region" description="Helical" evidence="1">
    <location>
        <begin position="119"/>
        <end position="141"/>
    </location>
</feature>
<feature type="transmembrane region" description="Helical" evidence="1">
    <location>
        <begin position="12"/>
        <end position="29"/>
    </location>
</feature>
<dbReference type="Proteomes" id="UP000177763">
    <property type="component" value="Unassembled WGS sequence"/>
</dbReference>
<comment type="caution">
    <text evidence="2">The sequence shown here is derived from an EMBL/GenBank/DDBJ whole genome shotgun (WGS) entry which is preliminary data.</text>
</comment>
<evidence type="ECO:0000313" key="3">
    <source>
        <dbReference type="Proteomes" id="UP000177763"/>
    </source>
</evidence>
<organism evidence="2 3">
    <name type="scientific">candidate division WWE3 bacterium RIFCSPLOWO2_12_FULL_36_10</name>
    <dbReference type="NCBI Taxonomy" id="1802630"/>
    <lineage>
        <taxon>Bacteria</taxon>
        <taxon>Katanobacteria</taxon>
    </lineage>
</organism>
<name>A0A1F4VJX3_UNCKA</name>
<dbReference type="AlphaFoldDB" id="A0A1F4VJX3"/>
<dbReference type="EMBL" id="MEVN01000013">
    <property type="protein sequence ID" value="OGC57434.1"/>
    <property type="molecule type" value="Genomic_DNA"/>
</dbReference>
<evidence type="ECO:0000256" key="1">
    <source>
        <dbReference type="SAM" id="Phobius"/>
    </source>
</evidence>
<sequence>MLQRVRAKKYFLVAFLVSLAINPIFTFLYRNSKNFVLNCNYFGGLITGNSFLILSLVFLGVVIYFGLISKDSAESIGFGFLVSGGVWNLIHRVAGNCVYDYFKFGPIYTLFLRFNISDVLIWAGLLLVLTTFTQVCIKTLLSKKSIDVKR</sequence>
<dbReference type="Pfam" id="PF01252">
    <property type="entry name" value="Peptidase_A8"/>
    <property type="match status" value="1"/>
</dbReference>